<evidence type="ECO:0000313" key="3">
    <source>
        <dbReference type="EMBL" id="PWA08298.1"/>
    </source>
</evidence>
<protein>
    <recommendedName>
        <fullName evidence="2">Tyr recombinase domain-containing protein</fullName>
    </recommendedName>
</protein>
<evidence type="ECO:0000259" key="2">
    <source>
        <dbReference type="Pfam" id="PF00589"/>
    </source>
</evidence>
<dbReference type="OrthoDB" id="1493636at2"/>
<keyword evidence="1" id="KW-0233">DNA recombination</keyword>
<dbReference type="InterPro" id="IPR002104">
    <property type="entry name" value="Integrase_catalytic"/>
</dbReference>
<dbReference type="GO" id="GO:0006310">
    <property type="term" value="P:DNA recombination"/>
    <property type="evidence" value="ECO:0007669"/>
    <property type="project" value="UniProtKB-KW"/>
</dbReference>
<accession>A0A2U1JTY1</accession>
<gene>
    <name evidence="3" type="ORF">DB891_11870</name>
</gene>
<dbReference type="Gene3D" id="1.10.443.10">
    <property type="entry name" value="Intergrase catalytic core"/>
    <property type="match status" value="1"/>
</dbReference>
<dbReference type="AlphaFoldDB" id="A0A2U1JTY1"/>
<feature type="domain" description="Tyr recombinase" evidence="2">
    <location>
        <begin position="248"/>
        <end position="419"/>
    </location>
</feature>
<evidence type="ECO:0000313" key="4">
    <source>
        <dbReference type="Proteomes" id="UP000245618"/>
    </source>
</evidence>
<dbReference type="Pfam" id="PF00589">
    <property type="entry name" value="Phage_integrase"/>
    <property type="match status" value="1"/>
</dbReference>
<evidence type="ECO:0000256" key="1">
    <source>
        <dbReference type="ARBA" id="ARBA00023172"/>
    </source>
</evidence>
<dbReference type="GO" id="GO:0003677">
    <property type="term" value="F:DNA binding"/>
    <property type="evidence" value="ECO:0007669"/>
    <property type="project" value="InterPro"/>
</dbReference>
<name>A0A2U1JTY1_9FLAO</name>
<dbReference type="GO" id="GO:0015074">
    <property type="term" value="P:DNA integration"/>
    <property type="evidence" value="ECO:0007669"/>
    <property type="project" value="InterPro"/>
</dbReference>
<dbReference type="SUPFAM" id="SSF56349">
    <property type="entry name" value="DNA breaking-rejoining enzymes"/>
    <property type="match status" value="1"/>
</dbReference>
<dbReference type="EMBL" id="QCZH01000014">
    <property type="protein sequence ID" value="PWA08298.1"/>
    <property type="molecule type" value="Genomic_DNA"/>
</dbReference>
<keyword evidence="4" id="KW-1185">Reference proteome</keyword>
<dbReference type="InterPro" id="IPR013762">
    <property type="entry name" value="Integrase-like_cat_sf"/>
</dbReference>
<dbReference type="RefSeq" id="WP_116763798.1">
    <property type="nucleotide sequence ID" value="NZ_QCZH01000014.1"/>
</dbReference>
<comment type="caution">
    <text evidence="3">The sequence shown here is derived from an EMBL/GenBank/DDBJ whole genome shotgun (WGS) entry which is preliminary data.</text>
</comment>
<dbReference type="InterPro" id="IPR011010">
    <property type="entry name" value="DNA_brk_join_enz"/>
</dbReference>
<organism evidence="3 4">
    <name type="scientific">Flavobacterium laiguense</name>
    <dbReference type="NCBI Taxonomy" id="2169409"/>
    <lineage>
        <taxon>Bacteria</taxon>
        <taxon>Pseudomonadati</taxon>
        <taxon>Bacteroidota</taxon>
        <taxon>Flavobacteriia</taxon>
        <taxon>Flavobacteriales</taxon>
        <taxon>Flavobacteriaceae</taxon>
        <taxon>Flavobacterium</taxon>
    </lineage>
</organism>
<proteinExistence type="predicted"/>
<reference evidence="3 4" key="1">
    <citation type="submission" date="2018-04" db="EMBL/GenBank/DDBJ databases">
        <title>Flavobacterium sp. nov., isolated from glacier ice.</title>
        <authorList>
            <person name="Liu Q."/>
            <person name="Xin Y.-H."/>
        </authorList>
    </citation>
    <scope>NUCLEOTIDE SEQUENCE [LARGE SCALE GENOMIC DNA]</scope>
    <source>
        <strain evidence="3 4">LB2P30</strain>
    </source>
</reference>
<dbReference type="Proteomes" id="UP000245618">
    <property type="component" value="Unassembled WGS sequence"/>
</dbReference>
<sequence>MYCKVAVNNGSVVIYYGVGGIMRFPTGVKISKVTDKHKKLKQWDYKKDRVNSDVENSAEMNKAIADWLTKADNIVSQYLIEDGINISAPDLKKLLTDIKQGKIQVKSEFFMSNYLEFQERKRVQLVERESKSPESFKTYPTFKNTIEDFQAENDITLKLSDVTNSDWLDIFHSWLLKARPKEITLSNGQIYKFKSLGKLKPASVDKRFEVLTGFFSHLKGKGLIKDDNFLRSYKRTEIIVTSKIKTTLSIKEIHKLYNHKFDDEAKEKIKLIFLFACLTGFRWRDIEEFNKSFISDFKGRKVYKHIASKTRNSSGKIATIPLSNLAIEILEKLDYKLKLYSNGYTNLVLHDLLKETNFFDELTRSEDSETGKLHKRYELLSMHRGRDSFITNLINIVPLHELMSYTSHEKLSTLQKYIDYSRDINPEYVTIFDKNE</sequence>